<reference evidence="2 3" key="1">
    <citation type="submission" date="2020-06" db="EMBL/GenBank/DDBJ databases">
        <title>The endosymbiont of the kinetoplastid Bodo saltans is a Paracaedibacter-like alpha-proteobacterium possessing a putative toxin-antitoxin system.</title>
        <authorList>
            <person name="Midha S."/>
            <person name="Rigden D.J."/>
            <person name="Siozios S."/>
            <person name="Hurst G.D.D."/>
            <person name="Jackson A.P."/>
        </authorList>
    </citation>
    <scope>NUCLEOTIDE SEQUENCE [LARGE SCALE GENOMIC DNA]</scope>
    <source>
        <strain evidence="2">Lake Konstanz</strain>
    </source>
</reference>
<dbReference type="AlphaFoldDB" id="A0A7L9RUD0"/>
<organism evidence="2 3">
    <name type="scientific">Candidatus Bodocaedibacter vickermanii</name>
    <dbReference type="NCBI Taxonomy" id="2741701"/>
    <lineage>
        <taxon>Bacteria</taxon>
        <taxon>Pseudomonadati</taxon>
        <taxon>Pseudomonadota</taxon>
        <taxon>Alphaproteobacteria</taxon>
        <taxon>Holosporales</taxon>
        <taxon>Candidatus Paracaedibacteraceae</taxon>
        <taxon>Candidatus Bodocaedibacter</taxon>
    </lineage>
</organism>
<name>A0A7L9RUD0_9PROT</name>
<dbReference type="Proteomes" id="UP000594001">
    <property type="component" value="Chromosome"/>
</dbReference>
<keyword evidence="1" id="KW-0732">Signal</keyword>
<feature type="signal peptide" evidence="1">
    <location>
        <begin position="1"/>
        <end position="21"/>
    </location>
</feature>
<evidence type="ECO:0000313" key="3">
    <source>
        <dbReference type="Proteomes" id="UP000594001"/>
    </source>
</evidence>
<feature type="chain" id="PRO_5032606018" description="Beta-barrel porin-2, OmpL-like. bbp2" evidence="1">
    <location>
        <begin position="22"/>
        <end position="431"/>
    </location>
</feature>
<proteinExistence type="predicted"/>
<accession>A0A7L9RUD0</accession>
<protein>
    <recommendedName>
        <fullName evidence="4">Beta-barrel porin-2, OmpL-like. bbp2</fullName>
    </recommendedName>
</protein>
<keyword evidence="3" id="KW-1185">Reference proteome</keyword>
<sequence length="431" mass="48769">MNSWKKLYWGLLLLTSLSTLTAEPAPSPKRRITLSLGYDENFNSNEGMKHLPLTTIQGYSWVFDQATKMTTGETSRTALAIADIILHIPYLGKDFNTATSNWLLEEKWWPYLPAYHEFGHARAMRAFCKTSFDGYDITVAGQKTRDDSVLWCYFHSLNYMAFNQGAVTHGSFNTQKYVQKLPICAGGLNNESRLSSEIADWTYRFNGHIAYFGAYLRGRVAPASYTAKTKSGAIDNETGDIYEITQHYKSYHPGFNMDNIQYGGLVSLLCSSTTYSFLKGYYDFIKTGDPTVRTFTWNGVRLPDVNFYFTRNGLSLEVISGYQINPNLWVNLGVETVYYPSKSVEITPSIRYALPTSIYGMFEFDVGVVINHYGHFSGHAGVEWTDPVNPITLHAKLIHHNANTYVGERNIPHALKGDHDVEVMISASYNY</sequence>
<evidence type="ECO:0008006" key="4">
    <source>
        <dbReference type="Google" id="ProtNLM"/>
    </source>
</evidence>
<gene>
    <name evidence="2" type="ORF">CPBP_00975</name>
</gene>
<dbReference type="EMBL" id="CP054719">
    <property type="protein sequence ID" value="QOL20194.1"/>
    <property type="molecule type" value="Genomic_DNA"/>
</dbReference>
<dbReference type="RefSeq" id="WP_350331748.1">
    <property type="nucleotide sequence ID" value="NZ_CP054719.1"/>
</dbReference>
<evidence type="ECO:0000313" key="2">
    <source>
        <dbReference type="EMBL" id="QOL20194.1"/>
    </source>
</evidence>
<evidence type="ECO:0000256" key="1">
    <source>
        <dbReference type="SAM" id="SignalP"/>
    </source>
</evidence>
<dbReference type="KEGG" id="pbal:CPBP_00975"/>